<dbReference type="GO" id="GO:0003697">
    <property type="term" value="F:single-stranded DNA binding"/>
    <property type="evidence" value="ECO:0007669"/>
    <property type="project" value="UniProtKB-UniRule"/>
</dbReference>
<gene>
    <name evidence="5" type="ORF">BKA05_002450</name>
</gene>
<dbReference type="InterPro" id="IPR012340">
    <property type="entry name" value="NA-bd_OB-fold"/>
</dbReference>
<keyword evidence="6" id="KW-1185">Reference proteome</keyword>
<dbReference type="RefSeq" id="WP_179531697.1">
    <property type="nucleotide sequence ID" value="NZ_BAAAPP010000005.1"/>
</dbReference>
<dbReference type="HAMAP" id="MF_00984">
    <property type="entry name" value="SSB"/>
    <property type="match status" value="1"/>
</dbReference>
<evidence type="ECO:0000313" key="6">
    <source>
        <dbReference type="Proteomes" id="UP000537326"/>
    </source>
</evidence>
<dbReference type="Gene3D" id="2.40.50.140">
    <property type="entry name" value="Nucleic acid-binding proteins"/>
    <property type="match status" value="1"/>
</dbReference>
<comment type="caution">
    <text evidence="2">Lacks conserved residue(s) required for the propagation of feature annotation.</text>
</comment>
<dbReference type="NCBIfam" id="TIGR00621">
    <property type="entry name" value="ssb"/>
    <property type="match status" value="1"/>
</dbReference>
<proteinExistence type="inferred from homology"/>
<comment type="caution">
    <text evidence="5">The sequence shown here is derived from an EMBL/GenBank/DDBJ whole genome shotgun (WGS) entry which is preliminary data.</text>
</comment>
<feature type="region of interest" description="Disordered" evidence="4">
    <location>
        <begin position="122"/>
        <end position="141"/>
    </location>
</feature>
<keyword evidence="1 2" id="KW-0238">DNA-binding</keyword>
<dbReference type="CDD" id="cd04496">
    <property type="entry name" value="SSB_OBF"/>
    <property type="match status" value="1"/>
</dbReference>
<evidence type="ECO:0000256" key="3">
    <source>
        <dbReference type="PIRNR" id="PIRNR002070"/>
    </source>
</evidence>
<dbReference type="EMBL" id="JACBZI010000001">
    <property type="protein sequence ID" value="NYI10935.1"/>
    <property type="molecule type" value="Genomic_DNA"/>
</dbReference>
<dbReference type="SUPFAM" id="SSF50249">
    <property type="entry name" value="Nucleic acid-binding proteins"/>
    <property type="match status" value="1"/>
</dbReference>
<dbReference type="Pfam" id="PF00436">
    <property type="entry name" value="SSB"/>
    <property type="match status" value="1"/>
</dbReference>
<dbReference type="PROSITE" id="PS50935">
    <property type="entry name" value="SSB"/>
    <property type="match status" value="1"/>
</dbReference>
<accession>A0A7Y9YEV0</accession>
<feature type="compositionally biased region" description="Polar residues" evidence="4">
    <location>
        <begin position="122"/>
        <end position="131"/>
    </location>
</feature>
<dbReference type="PIRSF" id="PIRSF002070">
    <property type="entry name" value="SSB"/>
    <property type="match status" value="1"/>
</dbReference>
<dbReference type="AlphaFoldDB" id="A0A7Y9YEV0"/>
<dbReference type="Proteomes" id="UP000537326">
    <property type="component" value="Unassembled WGS sequence"/>
</dbReference>
<evidence type="ECO:0000256" key="1">
    <source>
        <dbReference type="ARBA" id="ARBA00023125"/>
    </source>
</evidence>
<evidence type="ECO:0000313" key="5">
    <source>
        <dbReference type="EMBL" id="NYI10935.1"/>
    </source>
</evidence>
<organism evidence="5 6">
    <name type="scientific">Nocardioides marinus</name>
    <dbReference type="NCBI Taxonomy" id="374514"/>
    <lineage>
        <taxon>Bacteria</taxon>
        <taxon>Bacillati</taxon>
        <taxon>Actinomycetota</taxon>
        <taxon>Actinomycetes</taxon>
        <taxon>Propionibacteriales</taxon>
        <taxon>Nocardioidaceae</taxon>
        <taxon>Nocardioides</taxon>
    </lineage>
</organism>
<evidence type="ECO:0000256" key="4">
    <source>
        <dbReference type="SAM" id="MobiDB-lite"/>
    </source>
</evidence>
<evidence type="ECO:0000256" key="2">
    <source>
        <dbReference type="HAMAP-Rule" id="MF_00984"/>
    </source>
</evidence>
<reference evidence="5 6" key="1">
    <citation type="submission" date="2020-07" db="EMBL/GenBank/DDBJ databases">
        <title>Sequencing the genomes of 1000 actinobacteria strains.</title>
        <authorList>
            <person name="Klenk H.-P."/>
        </authorList>
    </citation>
    <scope>NUCLEOTIDE SEQUENCE [LARGE SCALE GENOMIC DNA]</scope>
    <source>
        <strain evidence="5 6">DSM 18248</strain>
    </source>
</reference>
<name>A0A7Y9YEV0_9ACTN</name>
<dbReference type="GO" id="GO:0006260">
    <property type="term" value="P:DNA replication"/>
    <property type="evidence" value="ECO:0007669"/>
    <property type="project" value="InterPro"/>
</dbReference>
<dbReference type="InterPro" id="IPR011344">
    <property type="entry name" value="ssDNA-bd"/>
</dbReference>
<protein>
    <recommendedName>
        <fullName evidence="2 3">Single-stranded DNA-binding protein</fullName>
        <shortName evidence="2">SSB</shortName>
    </recommendedName>
</protein>
<comment type="subunit">
    <text evidence="2">Homotetramer.</text>
</comment>
<sequence length="141" mass="15065">MGTPVPEEEDAVLNDTLVTMEGWLGSNVTVRQAGGASVASFRLAATPRRFHAASGQWSDDTTQWFTVNAWRALGEGCAASLRRGDPVVVVGRLRASTWTNAQGVQMTSFEVDAQVVGHDLNRGTSEFTRTSRPAGEEGQAA</sequence>
<dbReference type="InterPro" id="IPR000424">
    <property type="entry name" value="Primosome_PriB/ssb"/>
</dbReference>